<feature type="transmembrane region" description="Helical" evidence="8">
    <location>
        <begin position="170"/>
        <end position="191"/>
    </location>
</feature>
<evidence type="ECO:0000313" key="10">
    <source>
        <dbReference type="EMBL" id="NYD38272.1"/>
    </source>
</evidence>
<dbReference type="GO" id="GO:0005886">
    <property type="term" value="C:plasma membrane"/>
    <property type="evidence" value="ECO:0007669"/>
    <property type="project" value="UniProtKB-SubCell"/>
</dbReference>
<name>A0A7Y9J7A3_9PSEU</name>
<evidence type="ECO:0000256" key="3">
    <source>
        <dbReference type="ARBA" id="ARBA00022448"/>
    </source>
</evidence>
<feature type="transmembrane region" description="Helical" evidence="8">
    <location>
        <begin position="139"/>
        <end position="158"/>
    </location>
</feature>
<dbReference type="NCBIfam" id="TIGR00711">
    <property type="entry name" value="efflux_EmrB"/>
    <property type="match status" value="1"/>
</dbReference>
<dbReference type="PROSITE" id="PS50850">
    <property type="entry name" value="MFS"/>
    <property type="match status" value="1"/>
</dbReference>
<comment type="subcellular location">
    <subcellularLocation>
        <location evidence="1">Cell membrane</location>
        <topology evidence="1">Multi-pass membrane protein</topology>
    </subcellularLocation>
</comment>
<dbReference type="Gene3D" id="1.20.1250.20">
    <property type="entry name" value="MFS general substrate transporter like domains"/>
    <property type="match status" value="1"/>
</dbReference>
<feature type="domain" description="Major facilitator superfamily (MFS) profile" evidence="9">
    <location>
        <begin position="15"/>
        <end position="456"/>
    </location>
</feature>
<dbReference type="InterPro" id="IPR011701">
    <property type="entry name" value="MFS"/>
</dbReference>
<evidence type="ECO:0000256" key="6">
    <source>
        <dbReference type="ARBA" id="ARBA00022989"/>
    </source>
</evidence>
<feature type="transmembrane region" description="Helical" evidence="8">
    <location>
        <begin position="227"/>
        <end position="249"/>
    </location>
</feature>
<dbReference type="InterPro" id="IPR004638">
    <property type="entry name" value="EmrB-like"/>
</dbReference>
<sequence>MANDSGGGPRHRWLVLGICCTSLLVVSMDNTIVNVALPAIRADLDASITELQWTVDAYTLVLACFLMLAGATGDRLGRRRTFQTGLAVFGLGSLLCSLAPSVGWLIAARAVQGLGGTMLNPIALSIVTNVFVDPRERARAIGVWGSVVGISLGLGPVLGGLLTETVGWRAIFWVNVPIVLAAIALTARYVPESRAAHARRPDPVGQLCVVVLLGSVTTAVIEAPRLGWASGAVIGLGVVAVVALAALLWWERRRREPLLELGFFASVPFSAATVIAVCAFAAFASFLFLCTLYLQEVRGLSSLAAGLALLPAAVTSTLCAPLSGRLVASRGARPSLVVAGVAMTISGVALSQVGPATPEWVLLGVFALFGIGFGMVNPPITNTAVSGMPRAQAGVAAAVASTSRQVGSTLGVAVAGTVVAAAATVGSGLPPAWFVAAGATAVVGVLGVVATTARARASADRVAAAFAEETAPARV</sequence>
<evidence type="ECO:0000256" key="5">
    <source>
        <dbReference type="ARBA" id="ARBA00022692"/>
    </source>
</evidence>
<keyword evidence="11" id="KW-1185">Reference proteome</keyword>
<evidence type="ECO:0000259" key="9">
    <source>
        <dbReference type="PROSITE" id="PS50850"/>
    </source>
</evidence>
<comment type="similarity">
    <text evidence="2">Belongs to the major facilitator superfamily. EmrB family.</text>
</comment>
<dbReference type="Pfam" id="PF07690">
    <property type="entry name" value="MFS_1"/>
    <property type="match status" value="1"/>
</dbReference>
<feature type="transmembrane region" description="Helical" evidence="8">
    <location>
        <begin position="12"/>
        <end position="37"/>
    </location>
</feature>
<dbReference type="InterPro" id="IPR020846">
    <property type="entry name" value="MFS_dom"/>
</dbReference>
<evidence type="ECO:0000256" key="2">
    <source>
        <dbReference type="ARBA" id="ARBA00008537"/>
    </source>
</evidence>
<keyword evidence="7 8" id="KW-0472">Membrane</keyword>
<organism evidence="10 11">
    <name type="scientific">Actinomycetospora corticicola</name>
    <dbReference type="NCBI Taxonomy" id="663602"/>
    <lineage>
        <taxon>Bacteria</taxon>
        <taxon>Bacillati</taxon>
        <taxon>Actinomycetota</taxon>
        <taxon>Actinomycetes</taxon>
        <taxon>Pseudonocardiales</taxon>
        <taxon>Pseudonocardiaceae</taxon>
        <taxon>Actinomycetospora</taxon>
    </lineage>
</organism>
<feature type="transmembrane region" description="Helical" evidence="8">
    <location>
        <begin position="335"/>
        <end position="354"/>
    </location>
</feature>
<keyword evidence="4" id="KW-1003">Cell membrane</keyword>
<accession>A0A7Y9J7A3</accession>
<feature type="transmembrane region" description="Helical" evidence="8">
    <location>
        <begin position="57"/>
        <end position="73"/>
    </location>
</feature>
<evidence type="ECO:0000256" key="7">
    <source>
        <dbReference type="ARBA" id="ARBA00023136"/>
    </source>
</evidence>
<feature type="transmembrane region" description="Helical" evidence="8">
    <location>
        <begin position="300"/>
        <end position="323"/>
    </location>
</feature>
<proteinExistence type="inferred from homology"/>
<dbReference type="GO" id="GO:0022857">
    <property type="term" value="F:transmembrane transporter activity"/>
    <property type="evidence" value="ECO:0007669"/>
    <property type="project" value="InterPro"/>
</dbReference>
<feature type="transmembrane region" description="Helical" evidence="8">
    <location>
        <begin position="85"/>
        <end position="107"/>
    </location>
</feature>
<evidence type="ECO:0000256" key="1">
    <source>
        <dbReference type="ARBA" id="ARBA00004651"/>
    </source>
</evidence>
<feature type="transmembrane region" description="Helical" evidence="8">
    <location>
        <begin position="113"/>
        <end position="132"/>
    </location>
</feature>
<gene>
    <name evidence="10" type="ORF">BJ983_004374</name>
</gene>
<dbReference type="RefSeq" id="WP_179795744.1">
    <property type="nucleotide sequence ID" value="NZ_BAABHP010000020.1"/>
</dbReference>
<dbReference type="EMBL" id="JACCBN010000001">
    <property type="protein sequence ID" value="NYD38272.1"/>
    <property type="molecule type" value="Genomic_DNA"/>
</dbReference>
<feature type="transmembrane region" description="Helical" evidence="8">
    <location>
        <begin position="432"/>
        <end position="451"/>
    </location>
</feature>
<dbReference type="PANTHER" id="PTHR42718">
    <property type="entry name" value="MAJOR FACILITATOR SUPERFAMILY MULTIDRUG TRANSPORTER MFSC"/>
    <property type="match status" value="1"/>
</dbReference>
<evidence type="ECO:0000256" key="8">
    <source>
        <dbReference type="SAM" id="Phobius"/>
    </source>
</evidence>
<dbReference type="InterPro" id="IPR036259">
    <property type="entry name" value="MFS_trans_sf"/>
</dbReference>
<feature type="transmembrane region" description="Helical" evidence="8">
    <location>
        <begin position="203"/>
        <end position="221"/>
    </location>
</feature>
<evidence type="ECO:0000313" key="11">
    <source>
        <dbReference type="Proteomes" id="UP000535890"/>
    </source>
</evidence>
<dbReference type="Proteomes" id="UP000535890">
    <property type="component" value="Unassembled WGS sequence"/>
</dbReference>
<keyword evidence="3" id="KW-0813">Transport</keyword>
<keyword evidence="5 8" id="KW-0812">Transmembrane</keyword>
<comment type="caution">
    <text evidence="10">The sequence shown here is derived from an EMBL/GenBank/DDBJ whole genome shotgun (WGS) entry which is preliminary data.</text>
</comment>
<feature type="transmembrane region" description="Helical" evidence="8">
    <location>
        <begin position="261"/>
        <end position="294"/>
    </location>
</feature>
<dbReference type="CDD" id="cd17321">
    <property type="entry name" value="MFS_MMR_MDR_like"/>
    <property type="match status" value="1"/>
</dbReference>
<feature type="transmembrane region" description="Helical" evidence="8">
    <location>
        <begin position="360"/>
        <end position="385"/>
    </location>
</feature>
<dbReference type="AlphaFoldDB" id="A0A7Y9J7A3"/>
<dbReference type="SUPFAM" id="SSF103473">
    <property type="entry name" value="MFS general substrate transporter"/>
    <property type="match status" value="1"/>
</dbReference>
<feature type="transmembrane region" description="Helical" evidence="8">
    <location>
        <begin position="406"/>
        <end position="426"/>
    </location>
</feature>
<dbReference type="PANTHER" id="PTHR42718:SF9">
    <property type="entry name" value="MAJOR FACILITATOR SUPERFAMILY MULTIDRUG TRANSPORTER MFSC"/>
    <property type="match status" value="1"/>
</dbReference>
<evidence type="ECO:0000256" key="4">
    <source>
        <dbReference type="ARBA" id="ARBA00022475"/>
    </source>
</evidence>
<dbReference type="Gene3D" id="1.20.1720.10">
    <property type="entry name" value="Multidrug resistance protein D"/>
    <property type="match status" value="1"/>
</dbReference>
<keyword evidence="6 8" id="KW-1133">Transmembrane helix</keyword>
<protein>
    <submittedName>
        <fullName evidence="10">EmrB/QacA subfamily drug resistance transporter</fullName>
    </submittedName>
</protein>
<reference evidence="10 11" key="1">
    <citation type="submission" date="2020-07" db="EMBL/GenBank/DDBJ databases">
        <title>Sequencing the genomes of 1000 actinobacteria strains.</title>
        <authorList>
            <person name="Klenk H.-P."/>
        </authorList>
    </citation>
    <scope>NUCLEOTIDE SEQUENCE [LARGE SCALE GENOMIC DNA]</scope>
    <source>
        <strain evidence="10 11">DSM 45772</strain>
    </source>
</reference>